<protein>
    <submittedName>
        <fullName evidence="1">26249_t:CDS:1</fullName>
    </submittedName>
</protein>
<evidence type="ECO:0000313" key="2">
    <source>
        <dbReference type="Proteomes" id="UP000789405"/>
    </source>
</evidence>
<feature type="non-terminal residue" evidence="1">
    <location>
        <position position="78"/>
    </location>
</feature>
<organism evidence="1 2">
    <name type="scientific">Dentiscutata erythropus</name>
    <dbReference type="NCBI Taxonomy" id="1348616"/>
    <lineage>
        <taxon>Eukaryota</taxon>
        <taxon>Fungi</taxon>
        <taxon>Fungi incertae sedis</taxon>
        <taxon>Mucoromycota</taxon>
        <taxon>Glomeromycotina</taxon>
        <taxon>Glomeromycetes</taxon>
        <taxon>Diversisporales</taxon>
        <taxon>Gigasporaceae</taxon>
        <taxon>Dentiscutata</taxon>
    </lineage>
</organism>
<accession>A0A9N9K257</accession>
<keyword evidence="2" id="KW-1185">Reference proteome</keyword>
<gene>
    <name evidence="1" type="ORF">DERYTH_LOCUS24546</name>
</gene>
<dbReference type="OrthoDB" id="2490426at2759"/>
<dbReference type="EMBL" id="CAJVPY010041692">
    <property type="protein sequence ID" value="CAG8806806.1"/>
    <property type="molecule type" value="Genomic_DNA"/>
</dbReference>
<evidence type="ECO:0000313" key="1">
    <source>
        <dbReference type="EMBL" id="CAG8806806.1"/>
    </source>
</evidence>
<name>A0A9N9K257_9GLOM</name>
<sequence>HVVISSMGGLGIGKPYYQGEDEFNGIEGFLYDFESYAMLKRWDDNALKVSIVRKIKGNSDDEQVKIENKLEERNIELA</sequence>
<dbReference type="Proteomes" id="UP000789405">
    <property type="component" value="Unassembled WGS sequence"/>
</dbReference>
<comment type="caution">
    <text evidence="1">The sequence shown here is derived from an EMBL/GenBank/DDBJ whole genome shotgun (WGS) entry which is preliminary data.</text>
</comment>
<proteinExistence type="predicted"/>
<dbReference type="AlphaFoldDB" id="A0A9N9K257"/>
<reference evidence="1" key="1">
    <citation type="submission" date="2021-06" db="EMBL/GenBank/DDBJ databases">
        <authorList>
            <person name="Kallberg Y."/>
            <person name="Tangrot J."/>
            <person name="Rosling A."/>
        </authorList>
    </citation>
    <scope>NUCLEOTIDE SEQUENCE</scope>
    <source>
        <strain evidence="1">MA453B</strain>
    </source>
</reference>